<feature type="domain" description="BHLH" evidence="4">
    <location>
        <begin position="419"/>
        <end position="468"/>
    </location>
</feature>
<dbReference type="InterPro" id="IPR011598">
    <property type="entry name" value="bHLH_dom"/>
</dbReference>
<proteinExistence type="predicted"/>
<evidence type="ECO:0000256" key="3">
    <source>
        <dbReference type="SAM" id="MobiDB-lite"/>
    </source>
</evidence>
<feature type="region of interest" description="Disordered" evidence="3">
    <location>
        <begin position="399"/>
        <end position="432"/>
    </location>
</feature>
<dbReference type="AlphaFoldDB" id="A0A9D4US51"/>
<evidence type="ECO:0000313" key="5">
    <source>
        <dbReference type="EMBL" id="KAI5072796.1"/>
    </source>
</evidence>
<feature type="region of interest" description="Disordered" evidence="3">
    <location>
        <begin position="290"/>
        <end position="317"/>
    </location>
</feature>
<dbReference type="PANTHER" id="PTHR36066">
    <property type="entry name" value="TRANSCRIPTION FACTOR BHLH145"/>
    <property type="match status" value="1"/>
</dbReference>
<evidence type="ECO:0000256" key="1">
    <source>
        <dbReference type="ARBA" id="ARBA00023015"/>
    </source>
</evidence>
<dbReference type="Pfam" id="PF23173">
    <property type="entry name" value="bHLH_SAC51"/>
    <property type="match status" value="1"/>
</dbReference>
<evidence type="ECO:0000313" key="6">
    <source>
        <dbReference type="Proteomes" id="UP000886520"/>
    </source>
</evidence>
<gene>
    <name evidence="5" type="ORF">GOP47_0012902</name>
</gene>
<dbReference type="Proteomes" id="UP000886520">
    <property type="component" value="Chromosome 12"/>
</dbReference>
<reference evidence="5" key="1">
    <citation type="submission" date="2021-01" db="EMBL/GenBank/DDBJ databases">
        <title>Adiantum capillus-veneris genome.</title>
        <authorList>
            <person name="Fang Y."/>
            <person name="Liao Q."/>
        </authorList>
    </citation>
    <scope>NUCLEOTIDE SEQUENCE</scope>
    <source>
        <strain evidence="5">H3</strain>
        <tissue evidence="5">Leaf</tissue>
    </source>
</reference>
<dbReference type="InterPro" id="IPR037546">
    <property type="entry name" value="SAC51-like"/>
</dbReference>
<dbReference type="PROSITE" id="PS50888">
    <property type="entry name" value="BHLH"/>
    <property type="match status" value="1"/>
</dbReference>
<dbReference type="Gene3D" id="4.10.280.10">
    <property type="entry name" value="Helix-loop-helix DNA-binding domain"/>
    <property type="match status" value="1"/>
</dbReference>
<feature type="compositionally biased region" description="Polar residues" evidence="3">
    <location>
        <begin position="401"/>
        <end position="411"/>
    </location>
</feature>
<feature type="compositionally biased region" description="Polar residues" evidence="3">
    <location>
        <begin position="297"/>
        <end position="317"/>
    </location>
</feature>
<organism evidence="5 6">
    <name type="scientific">Adiantum capillus-veneris</name>
    <name type="common">Maidenhair fern</name>
    <dbReference type="NCBI Taxonomy" id="13818"/>
    <lineage>
        <taxon>Eukaryota</taxon>
        <taxon>Viridiplantae</taxon>
        <taxon>Streptophyta</taxon>
        <taxon>Embryophyta</taxon>
        <taxon>Tracheophyta</taxon>
        <taxon>Polypodiopsida</taxon>
        <taxon>Polypodiidae</taxon>
        <taxon>Polypodiales</taxon>
        <taxon>Pteridineae</taxon>
        <taxon>Pteridaceae</taxon>
        <taxon>Vittarioideae</taxon>
        <taxon>Adiantum</taxon>
    </lineage>
</organism>
<dbReference type="PANTHER" id="PTHR36066:SF2">
    <property type="entry name" value="TRANSCRIPTION FACTOR BHLH145"/>
    <property type="match status" value="1"/>
</dbReference>
<dbReference type="GO" id="GO:0046983">
    <property type="term" value="F:protein dimerization activity"/>
    <property type="evidence" value="ECO:0007669"/>
    <property type="project" value="InterPro"/>
</dbReference>
<dbReference type="OrthoDB" id="1930322at2759"/>
<evidence type="ECO:0000259" key="4">
    <source>
        <dbReference type="PROSITE" id="PS50888"/>
    </source>
</evidence>
<comment type="caution">
    <text evidence="5">The sequence shown here is derived from an EMBL/GenBank/DDBJ whole genome shotgun (WGS) entry which is preliminary data.</text>
</comment>
<evidence type="ECO:0000256" key="2">
    <source>
        <dbReference type="ARBA" id="ARBA00023163"/>
    </source>
</evidence>
<keyword evidence="1" id="KW-0805">Transcription regulation</keyword>
<sequence>MDRSIEKMVIQCSEFVGLAEIGGGSAERGKGDVWNTSLNCKLTGETNQSSASHIMDFSTLNAKAASSLFHPANEALQAPVRNGAARINPSNAPPTSVIPPAASGGIHLLNNGYLGSRHNSSGYGTMGVSGCILKPSQAQPNKLDLQLSELCERRFVMIDHSGSKRKMIFHPAMMSEFTALLPSSLQTTLRYNLGPISEKYGVGKDPSLVRPSFPACISRLAAPSPCYNAHSVPDSAAMDSIFSASDNCGTPLLADRQIVGGDIDANCLDGSPDHSCFSHENTEDLEALLSSDEDEVSSTGHSPSDLTRNNSLTAYPTNNEGYSMCTSKKRKREFEDYVDDDTRSTATSGNKTCKELFSQKVVGEDSNLAHVKEQPACQEAGLLGPMGYGSATLGTVCPDEVSSSSSANNQKWQKKLSSRQPPPQQPMEQSRKEKIKSILRLLRGVIPGGESTDTAFILDEAIQYVRTLQTEVQKLQAKKLM</sequence>
<keyword evidence="6" id="KW-1185">Reference proteome</keyword>
<keyword evidence="2" id="KW-0804">Transcription</keyword>
<dbReference type="SUPFAM" id="SSF47459">
    <property type="entry name" value="HLH, helix-loop-helix DNA-binding domain"/>
    <property type="match status" value="1"/>
</dbReference>
<dbReference type="EMBL" id="JABFUD020000012">
    <property type="protein sequence ID" value="KAI5072796.1"/>
    <property type="molecule type" value="Genomic_DNA"/>
</dbReference>
<protein>
    <recommendedName>
        <fullName evidence="4">BHLH domain-containing protein</fullName>
    </recommendedName>
</protein>
<dbReference type="SMART" id="SM00353">
    <property type="entry name" value="HLH"/>
    <property type="match status" value="1"/>
</dbReference>
<dbReference type="InterPro" id="IPR036638">
    <property type="entry name" value="HLH_DNA-bd_sf"/>
</dbReference>
<accession>A0A9D4US51</accession>
<name>A0A9D4US51_ADICA</name>